<dbReference type="InterPro" id="IPR001841">
    <property type="entry name" value="Znf_RING"/>
</dbReference>
<reference evidence="3 4" key="1">
    <citation type="journal article" date="2011" name="PLoS Pathog.">
        <title>Endophytic Life Strategies Decoded by Genome and Transcriptome Analyses of the Mutualistic Root Symbiont Piriformospora indica.</title>
        <authorList>
            <person name="Zuccaro A."/>
            <person name="Lahrmann U."/>
            <person name="Guldener U."/>
            <person name="Langen G."/>
            <person name="Pfiffi S."/>
            <person name="Biedenkopf D."/>
            <person name="Wong P."/>
            <person name="Samans B."/>
            <person name="Grimm C."/>
            <person name="Basiewicz M."/>
            <person name="Murat C."/>
            <person name="Martin F."/>
            <person name="Kogel K.H."/>
        </authorList>
    </citation>
    <scope>NUCLEOTIDE SEQUENCE [LARGE SCALE GENOMIC DNA]</scope>
    <source>
        <strain evidence="3 4">DSM 11827</strain>
    </source>
</reference>
<accession>G4TSH4</accession>
<feature type="compositionally biased region" description="Polar residues" evidence="1">
    <location>
        <begin position="555"/>
        <end position="579"/>
    </location>
</feature>
<dbReference type="STRING" id="1109443.G4TSH4"/>
<dbReference type="GO" id="GO:0008270">
    <property type="term" value="F:zinc ion binding"/>
    <property type="evidence" value="ECO:0007669"/>
    <property type="project" value="UniProtKB-KW"/>
</dbReference>
<feature type="domain" description="RING-type" evidence="2">
    <location>
        <begin position="401"/>
        <end position="497"/>
    </location>
</feature>
<evidence type="ECO:0000313" key="3">
    <source>
        <dbReference type="EMBL" id="CCA74267.1"/>
    </source>
</evidence>
<gene>
    <name evidence="3" type="ORF">PIIN_08220</name>
</gene>
<feature type="compositionally biased region" description="Low complexity" evidence="1">
    <location>
        <begin position="446"/>
        <end position="463"/>
    </location>
</feature>
<feature type="compositionally biased region" description="Polar residues" evidence="1">
    <location>
        <begin position="213"/>
        <end position="228"/>
    </location>
</feature>
<feature type="region of interest" description="Disordered" evidence="1">
    <location>
        <begin position="446"/>
        <end position="486"/>
    </location>
</feature>
<protein>
    <recommendedName>
        <fullName evidence="2">RING-type domain-containing protein</fullName>
    </recommendedName>
</protein>
<feature type="region of interest" description="Disordered" evidence="1">
    <location>
        <begin position="263"/>
        <end position="286"/>
    </location>
</feature>
<dbReference type="SMART" id="SM00184">
    <property type="entry name" value="RING"/>
    <property type="match status" value="1"/>
</dbReference>
<dbReference type="SUPFAM" id="SSF57850">
    <property type="entry name" value="RING/U-box"/>
    <property type="match status" value="1"/>
</dbReference>
<comment type="caution">
    <text evidence="3">The sequence shown here is derived from an EMBL/GenBank/DDBJ whole genome shotgun (WGS) entry which is preliminary data.</text>
</comment>
<name>G4TSH4_SERID</name>
<dbReference type="AlphaFoldDB" id="G4TSH4"/>
<dbReference type="InParanoid" id="G4TSH4"/>
<dbReference type="OMA" id="VACRECA"/>
<proteinExistence type="predicted"/>
<feature type="compositionally biased region" description="Low complexity" evidence="1">
    <location>
        <begin position="368"/>
        <end position="378"/>
    </location>
</feature>
<dbReference type="Gene3D" id="3.30.40.10">
    <property type="entry name" value="Zinc/RING finger domain, C3HC4 (zinc finger)"/>
    <property type="match status" value="1"/>
</dbReference>
<evidence type="ECO:0000259" key="2">
    <source>
        <dbReference type="SMART" id="SM00184"/>
    </source>
</evidence>
<dbReference type="HOGENOM" id="CLU_015598_0_0_1"/>
<dbReference type="Proteomes" id="UP000007148">
    <property type="component" value="Unassembled WGS sequence"/>
</dbReference>
<dbReference type="eggNOG" id="KOG4265">
    <property type="taxonomic scope" value="Eukaryota"/>
</dbReference>
<dbReference type="GO" id="GO:0005737">
    <property type="term" value="C:cytoplasm"/>
    <property type="evidence" value="ECO:0007669"/>
    <property type="project" value="TreeGrafter"/>
</dbReference>
<evidence type="ECO:0000313" key="4">
    <source>
        <dbReference type="Proteomes" id="UP000007148"/>
    </source>
</evidence>
<keyword evidence="4" id="KW-1185">Reference proteome</keyword>
<dbReference type="InterPro" id="IPR045194">
    <property type="entry name" value="MGRN1/RNF157-like"/>
</dbReference>
<dbReference type="Pfam" id="PF13920">
    <property type="entry name" value="zf-C3HC4_3"/>
    <property type="match status" value="1"/>
</dbReference>
<dbReference type="InterPro" id="IPR013083">
    <property type="entry name" value="Znf_RING/FYVE/PHD"/>
</dbReference>
<sequence length="595" mass="62902">MASAISNWYHSSLWTRSRQVQVAPLLAQAEENARLGRPPAEAVVINMGDILADDPALLNAIKPKKHETLFGPSLGSINPGPAWTLFGKQDAPKDELTQETVKAWIAKSKEPSQPTTTLQALVNLKRPSIRLLPLDHGDTPEDAPATQHGLEFEYDLDAAKGRMILQVISPNKDTPPILIYDTIVEGGFAKQLKVEDGAVFELAKLEDHKSAPATVQTPVAEPSASTPGNAPPGPSKKRFSAFNFRKKSRTSGPALPVVDAQTPAAPAVPVEGQTGKVETPSEEDEGGVRVRIRIEALDEDEKPLASPNAQTTYLHIVRIGAPPEPAAEGEAPVEDTRQWMVKVVKREATIGLHTFHLHEIYGLATGSNGSNAAPSAPSHTYPPGEEEESHAQAYDFAGTECVLCLSEPREVVLLPCRHLVACKDCAMNMIEFGAGGTLTHAAEETAATPAAVPTPAANTTPGANVDLEAGNAVPPPPPPVAAPRRKRKAKGWFCPVCRQPYTSMLRITTTPPETKKLTSESNVDLVTVPNAPAPPPPAVIAGETNANTAAHEARTSLSKPPATTNTEGTANEPRSSTSAAPAADPLGATTNGGRA</sequence>
<evidence type="ECO:0000256" key="1">
    <source>
        <dbReference type="SAM" id="MobiDB-lite"/>
    </source>
</evidence>
<feature type="region of interest" description="Disordered" evidence="1">
    <location>
        <begin position="211"/>
        <end position="238"/>
    </location>
</feature>
<feature type="region of interest" description="Disordered" evidence="1">
    <location>
        <begin position="548"/>
        <end position="595"/>
    </location>
</feature>
<feature type="region of interest" description="Disordered" evidence="1">
    <location>
        <begin position="368"/>
        <end position="391"/>
    </location>
</feature>
<dbReference type="OrthoDB" id="1711136at2759"/>
<dbReference type="EMBL" id="CAFZ01000295">
    <property type="protein sequence ID" value="CCA74267.1"/>
    <property type="molecule type" value="Genomic_DNA"/>
</dbReference>
<organism evidence="3 4">
    <name type="scientific">Serendipita indica (strain DSM 11827)</name>
    <name type="common">Root endophyte fungus</name>
    <name type="synonym">Piriformospora indica</name>
    <dbReference type="NCBI Taxonomy" id="1109443"/>
    <lineage>
        <taxon>Eukaryota</taxon>
        <taxon>Fungi</taxon>
        <taxon>Dikarya</taxon>
        <taxon>Basidiomycota</taxon>
        <taxon>Agaricomycotina</taxon>
        <taxon>Agaricomycetes</taxon>
        <taxon>Sebacinales</taxon>
        <taxon>Serendipitaceae</taxon>
        <taxon>Serendipita</taxon>
    </lineage>
</organism>
<dbReference type="GO" id="GO:0061630">
    <property type="term" value="F:ubiquitin protein ligase activity"/>
    <property type="evidence" value="ECO:0007669"/>
    <property type="project" value="UniProtKB-EC"/>
</dbReference>
<dbReference type="PANTHER" id="PTHR22996:SF0">
    <property type="entry name" value="RE60872P-RELATED"/>
    <property type="match status" value="1"/>
</dbReference>
<dbReference type="PANTHER" id="PTHR22996">
    <property type="entry name" value="MAHOGUNIN"/>
    <property type="match status" value="1"/>
</dbReference>
<dbReference type="GO" id="GO:0016567">
    <property type="term" value="P:protein ubiquitination"/>
    <property type="evidence" value="ECO:0007669"/>
    <property type="project" value="TreeGrafter"/>
</dbReference>